<dbReference type="Proteomes" id="UP000295673">
    <property type="component" value="Unassembled WGS sequence"/>
</dbReference>
<dbReference type="SUPFAM" id="SSF159888">
    <property type="entry name" value="YdhG-like"/>
    <property type="match status" value="1"/>
</dbReference>
<reference evidence="2 3" key="1">
    <citation type="submission" date="2019-03" db="EMBL/GenBank/DDBJ databases">
        <title>Genomic Encyclopedia of Archaeal and Bacterial Type Strains, Phase II (KMG-II): from individual species to whole genera.</title>
        <authorList>
            <person name="Goeker M."/>
        </authorList>
    </citation>
    <scope>NUCLEOTIDE SEQUENCE [LARGE SCALE GENOMIC DNA]</scope>
    <source>
        <strain evidence="2 3">DSM 26433</strain>
    </source>
</reference>
<comment type="caution">
    <text evidence="2">The sequence shown here is derived from an EMBL/GenBank/DDBJ whole genome shotgun (WGS) entry which is preliminary data.</text>
</comment>
<dbReference type="EMBL" id="SMGR01000007">
    <property type="protein sequence ID" value="TCK98905.1"/>
    <property type="molecule type" value="Genomic_DNA"/>
</dbReference>
<protein>
    <submittedName>
        <fullName evidence="2">Uncharacterized protein DUF1801</fullName>
    </submittedName>
</protein>
<accession>A0A4R1N0A4</accession>
<gene>
    <name evidence="2" type="ORF">BXY66_4148</name>
</gene>
<dbReference type="OrthoDB" id="214150at2"/>
<dbReference type="AlphaFoldDB" id="A0A4R1N0A4"/>
<evidence type="ECO:0000313" key="3">
    <source>
        <dbReference type="Proteomes" id="UP000295673"/>
    </source>
</evidence>
<proteinExistence type="predicted"/>
<feature type="domain" description="YdhG-like" evidence="1">
    <location>
        <begin position="21"/>
        <end position="120"/>
    </location>
</feature>
<sequence>MADGKFGSFADLEALAENEVRPLMAALRGVILAVHPDAVEVVRLGDRAATYGVGPKKMSEGYCYVMPQKAWVNLGFYHGVSLRDPDVLLEGTGKRLRHVKLHDTDGCFSPEVRTLIEAALAERKAAF</sequence>
<dbReference type="Pfam" id="PF08818">
    <property type="entry name" value="DUF1801"/>
    <property type="match status" value="1"/>
</dbReference>
<dbReference type="InterPro" id="IPR014922">
    <property type="entry name" value="YdhG-like"/>
</dbReference>
<organism evidence="2 3">
    <name type="scientific">Shimia isoporae</name>
    <dbReference type="NCBI Taxonomy" id="647720"/>
    <lineage>
        <taxon>Bacteria</taxon>
        <taxon>Pseudomonadati</taxon>
        <taxon>Pseudomonadota</taxon>
        <taxon>Alphaproteobacteria</taxon>
        <taxon>Rhodobacterales</taxon>
        <taxon>Roseobacteraceae</taxon>
    </lineage>
</organism>
<dbReference type="RefSeq" id="WP_132862242.1">
    <property type="nucleotide sequence ID" value="NZ_SMGR01000007.1"/>
</dbReference>
<evidence type="ECO:0000313" key="2">
    <source>
        <dbReference type="EMBL" id="TCK98905.1"/>
    </source>
</evidence>
<name>A0A4R1N0A4_9RHOB</name>
<keyword evidence="3" id="KW-1185">Reference proteome</keyword>
<evidence type="ECO:0000259" key="1">
    <source>
        <dbReference type="Pfam" id="PF08818"/>
    </source>
</evidence>